<gene>
    <name evidence="4" type="ORF">F511_12840</name>
    <name evidence="3" type="ORF">F511_43886</name>
</gene>
<feature type="compositionally biased region" description="Acidic residues" evidence="2">
    <location>
        <begin position="102"/>
        <end position="117"/>
    </location>
</feature>
<evidence type="ECO:0000256" key="1">
    <source>
        <dbReference type="SAM" id="Coils"/>
    </source>
</evidence>
<dbReference type="EMBL" id="KQ998591">
    <property type="protein sequence ID" value="KZV42931.1"/>
    <property type="molecule type" value="Genomic_DNA"/>
</dbReference>
<feature type="region of interest" description="Disordered" evidence="2">
    <location>
        <begin position="83"/>
        <end position="127"/>
    </location>
</feature>
<feature type="compositionally biased region" description="Basic and acidic residues" evidence="2">
    <location>
        <begin position="84"/>
        <end position="101"/>
    </location>
</feature>
<keyword evidence="5" id="KW-1185">Reference proteome</keyword>
<keyword evidence="1" id="KW-0175">Coiled coil</keyword>
<reference evidence="3 5" key="1">
    <citation type="journal article" date="2015" name="Proc. Natl. Acad. Sci. U.S.A.">
        <title>The resurrection genome of Boea hygrometrica: A blueprint for survival of dehydration.</title>
        <authorList>
            <person name="Xiao L."/>
            <person name="Yang G."/>
            <person name="Zhang L."/>
            <person name="Yang X."/>
            <person name="Zhao S."/>
            <person name="Ji Z."/>
            <person name="Zhou Q."/>
            <person name="Hu M."/>
            <person name="Wang Y."/>
            <person name="Chen M."/>
            <person name="Xu Y."/>
            <person name="Jin H."/>
            <person name="Xiao X."/>
            <person name="Hu G."/>
            <person name="Bao F."/>
            <person name="Hu Y."/>
            <person name="Wan P."/>
            <person name="Li L."/>
            <person name="Deng X."/>
            <person name="Kuang T."/>
            <person name="Xiang C."/>
            <person name="Zhu J.K."/>
            <person name="Oliver M.J."/>
            <person name="He Y."/>
        </authorList>
    </citation>
    <scope>NUCLEOTIDE SEQUENCE [LARGE SCALE GENOMIC DNA]</scope>
    <source>
        <strain evidence="5">cv. XS01</strain>
    </source>
</reference>
<sequence>MRAELEAALDEKTAVEAELEETKARAAEEAERMRDEVANTWAREKEGFLKSPEFERPCVKKSVAYFKTGFEGAVAQFRANAYSEEEHPAPFLDVKKALREMPEDDKEAEDEEEDAPGDEATPPSSPR</sequence>
<dbReference type="Proteomes" id="UP000250235">
    <property type="component" value="Unassembled WGS sequence"/>
</dbReference>
<protein>
    <submittedName>
        <fullName evidence="3">Uncharacterized protein</fullName>
    </submittedName>
</protein>
<reference evidence="3" key="2">
    <citation type="submission" date="2016-02" db="EMBL/GenBank/DDBJ databases">
        <authorList>
            <person name="Alioto T."/>
            <person name="Alioto T."/>
        </authorList>
    </citation>
    <scope>NUCLEOTIDE SEQUENCE</scope>
</reference>
<feature type="compositionally biased region" description="Low complexity" evidence="2">
    <location>
        <begin position="118"/>
        <end position="127"/>
    </location>
</feature>
<dbReference type="EMBL" id="KQ998182">
    <property type="protein sequence ID" value="KZV43195.1"/>
    <property type="molecule type" value="Genomic_DNA"/>
</dbReference>
<feature type="coiled-coil region" evidence="1">
    <location>
        <begin position="2"/>
        <end position="39"/>
    </location>
</feature>
<accession>A0A2Z7CA99</accession>
<evidence type="ECO:0000313" key="4">
    <source>
        <dbReference type="EMBL" id="KZV43195.1"/>
    </source>
</evidence>
<organism evidence="3 5">
    <name type="scientific">Dorcoceras hygrometricum</name>
    <dbReference type="NCBI Taxonomy" id="472368"/>
    <lineage>
        <taxon>Eukaryota</taxon>
        <taxon>Viridiplantae</taxon>
        <taxon>Streptophyta</taxon>
        <taxon>Embryophyta</taxon>
        <taxon>Tracheophyta</taxon>
        <taxon>Spermatophyta</taxon>
        <taxon>Magnoliopsida</taxon>
        <taxon>eudicotyledons</taxon>
        <taxon>Gunneridae</taxon>
        <taxon>Pentapetalae</taxon>
        <taxon>asterids</taxon>
        <taxon>lamiids</taxon>
        <taxon>Lamiales</taxon>
        <taxon>Gesneriaceae</taxon>
        <taxon>Didymocarpoideae</taxon>
        <taxon>Trichosporeae</taxon>
        <taxon>Loxocarpinae</taxon>
        <taxon>Dorcoceras</taxon>
    </lineage>
</organism>
<evidence type="ECO:0000256" key="2">
    <source>
        <dbReference type="SAM" id="MobiDB-lite"/>
    </source>
</evidence>
<dbReference type="AlphaFoldDB" id="A0A2Z7CA99"/>
<proteinExistence type="predicted"/>
<evidence type="ECO:0000313" key="3">
    <source>
        <dbReference type="EMBL" id="KZV42931.1"/>
    </source>
</evidence>
<evidence type="ECO:0000313" key="5">
    <source>
        <dbReference type="Proteomes" id="UP000250235"/>
    </source>
</evidence>
<name>A0A2Z7CA99_9LAMI</name>